<name>B4QUF2_DROSI</name>
<dbReference type="Proteomes" id="UP000000304">
    <property type="component" value="Chromosome 3R"/>
</dbReference>
<evidence type="ECO:0000256" key="1">
    <source>
        <dbReference type="SAM" id="MobiDB-lite"/>
    </source>
</evidence>
<dbReference type="AlphaFoldDB" id="B4QUF2"/>
<dbReference type="HOGENOM" id="CLU_189381_0_0_1"/>
<evidence type="ECO:0000313" key="3">
    <source>
        <dbReference type="Proteomes" id="UP000000304"/>
    </source>
</evidence>
<sequence length="55" mass="6157">MRSVCRLLRLLPTPLLRPRPHPHPYPKPPSSAADPAQSEFQAHSYVASYIGSSFQ</sequence>
<reference evidence="2 3" key="1">
    <citation type="journal article" date="2007" name="Nature">
        <title>Evolution of genes and genomes on the Drosophila phylogeny.</title>
        <authorList>
            <consortium name="Drosophila 12 Genomes Consortium"/>
            <person name="Clark A.G."/>
            <person name="Eisen M.B."/>
            <person name="Smith D.R."/>
            <person name="Bergman C.M."/>
            <person name="Oliver B."/>
            <person name="Markow T.A."/>
            <person name="Kaufman T.C."/>
            <person name="Kellis M."/>
            <person name="Gelbart W."/>
            <person name="Iyer V.N."/>
            <person name="Pollard D.A."/>
            <person name="Sackton T.B."/>
            <person name="Larracuente A.M."/>
            <person name="Singh N.D."/>
            <person name="Abad J.P."/>
            <person name="Abt D.N."/>
            <person name="Adryan B."/>
            <person name="Aguade M."/>
            <person name="Akashi H."/>
            <person name="Anderson W.W."/>
            <person name="Aquadro C.F."/>
            <person name="Ardell D.H."/>
            <person name="Arguello R."/>
            <person name="Artieri C.G."/>
            <person name="Barbash D.A."/>
            <person name="Barker D."/>
            <person name="Barsanti P."/>
            <person name="Batterham P."/>
            <person name="Batzoglou S."/>
            <person name="Begun D."/>
            <person name="Bhutkar A."/>
            <person name="Blanco E."/>
            <person name="Bosak S.A."/>
            <person name="Bradley R.K."/>
            <person name="Brand A.D."/>
            <person name="Brent M.R."/>
            <person name="Brooks A.N."/>
            <person name="Brown R.H."/>
            <person name="Butlin R.K."/>
            <person name="Caggese C."/>
            <person name="Calvi B.R."/>
            <person name="Bernardo de Carvalho A."/>
            <person name="Caspi A."/>
            <person name="Castrezana S."/>
            <person name="Celniker S.E."/>
            <person name="Chang J.L."/>
            <person name="Chapple C."/>
            <person name="Chatterji S."/>
            <person name="Chinwalla A."/>
            <person name="Civetta A."/>
            <person name="Clifton S.W."/>
            <person name="Comeron J.M."/>
            <person name="Costello J.C."/>
            <person name="Coyne J.A."/>
            <person name="Daub J."/>
            <person name="David R.G."/>
            <person name="Delcher A.L."/>
            <person name="Delehaunty K."/>
            <person name="Do C.B."/>
            <person name="Ebling H."/>
            <person name="Edwards K."/>
            <person name="Eickbush T."/>
            <person name="Evans J.D."/>
            <person name="Filipski A."/>
            <person name="Findeiss S."/>
            <person name="Freyhult E."/>
            <person name="Fulton L."/>
            <person name="Fulton R."/>
            <person name="Garcia A.C."/>
            <person name="Gardiner A."/>
            <person name="Garfield D.A."/>
            <person name="Garvin B.E."/>
            <person name="Gibson G."/>
            <person name="Gilbert D."/>
            <person name="Gnerre S."/>
            <person name="Godfrey J."/>
            <person name="Good R."/>
            <person name="Gotea V."/>
            <person name="Gravely B."/>
            <person name="Greenberg A.J."/>
            <person name="Griffiths-Jones S."/>
            <person name="Gross S."/>
            <person name="Guigo R."/>
            <person name="Gustafson E.A."/>
            <person name="Haerty W."/>
            <person name="Hahn M.W."/>
            <person name="Halligan D.L."/>
            <person name="Halpern A.L."/>
            <person name="Halter G.M."/>
            <person name="Han M.V."/>
            <person name="Heger A."/>
            <person name="Hillier L."/>
            <person name="Hinrichs A.S."/>
            <person name="Holmes I."/>
            <person name="Hoskins R.A."/>
            <person name="Hubisz M.J."/>
            <person name="Hultmark D."/>
            <person name="Huntley M.A."/>
            <person name="Jaffe D.B."/>
            <person name="Jagadeeshan S."/>
            <person name="Jeck W.R."/>
            <person name="Johnson J."/>
            <person name="Jones C.D."/>
            <person name="Jordan W.C."/>
            <person name="Karpen G.H."/>
            <person name="Kataoka E."/>
            <person name="Keightley P.D."/>
            <person name="Kheradpour P."/>
            <person name="Kirkness E.F."/>
            <person name="Koerich L.B."/>
            <person name="Kristiansen K."/>
            <person name="Kudrna D."/>
            <person name="Kulathinal R.J."/>
            <person name="Kumar S."/>
            <person name="Kwok R."/>
            <person name="Lander E."/>
            <person name="Langley C.H."/>
            <person name="Lapoint R."/>
            <person name="Lazzaro B.P."/>
            <person name="Lee S.J."/>
            <person name="Levesque L."/>
            <person name="Li R."/>
            <person name="Lin C.F."/>
            <person name="Lin M.F."/>
            <person name="Lindblad-Toh K."/>
            <person name="Llopart A."/>
            <person name="Long M."/>
            <person name="Low L."/>
            <person name="Lozovsky E."/>
            <person name="Lu J."/>
            <person name="Luo M."/>
            <person name="Machado C.A."/>
            <person name="Makalowski W."/>
            <person name="Marzo M."/>
            <person name="Matsuda M."/>
            <person name="Matzkin L."/>
            <person name="McAllister B."/>
            <person name="McBride C.S."/>
            <person name="McKernan B."/>
            <person name="McKernan K."/>
            <person name="Mendez-Lago M."/>
            <person name="Minx P."/>
            <person name="Mollenhauer M.U."/>
            <person name="Montooth K."/>
            <person name="Mount S.M."/>
            <person name="Mu X."/>
            <person name="Myers E."/>
            <person name="Negre B."/>
            <person name="Newfeld S."/>
            <person name="Nielsen R."/>
            <person name="Noor M.A."/>
            <person name="O'Grady P."/>
            <person name="Pachter L."/>
            <person name="Papaceit M."/>
            <person name="Parisi M.J."/>
            <person name="Parisi M."/>
            <person name="Parts L."/>
            <person name="Pedersen J.S."/>
            <person name="Pesole G."/>
            <person name="Phillippy A.M."/>
            <person name="Ponting C.P."/>
            <person name="Pop M."/>
            <person name="Porcelli D."/>
            <person name="Powell J.R."/>
            <person name="Prohaska S."/>
            <person name="Pruitt K."/>
            <person name="Puig M."/>
            <person name="Quesneville H."/>
            <person name="Ram K.R."/>
            <person name="Rand D."/>
            <person name="Rasmussen M.D."/>
            <person name="Reed L.K."/>
            <person name="Reenan R."/>
            <person name="Reily A."/>
            <person name="Remington K.A."/>
            <person name="Rieger T.T."/>
            <person name="Ritchie M.G."/>
            <person name="Robin C."/>
            <person name="Rogers Y.H."/>
            <person name="Rohde C."/>
            <person name="Rozas J."/>
            <person name="Rubenfield M.J."/>
            <person name="Ruiz A."/>
            <person name="Russo S."/>
            <person name="Salzberg S.L."/>
            <person name="Sanchez-Gracia A."/>
            <person name="Saranga D.J."/>
            <person name="Sato H."/>
            <person name="Schaeffer S.W."/>
            <person name="Schatz M.C."/>
            <person name="Schlenke T."/>
            <person name="Schwartz R."/>
            <person name="Segarra C."/>
            <person name="Singh R.S."/>
            <person name="Sirot L."/>
            <person name="Sirota M."/>
            <person name="Sisneros N.B."/>
            <person name="Smith C.D."/>
            <person name="Smith T.F."/>
            <person name="Spieth J."/>
            <person name="Stage D.E."/>
            <person name="Stark A."/>
            <person name="Stephan W."/>
            <person name="Strausberg R.L."/>
            <person name="Strempel S."/>
            <person name="Sturgill D."/>
            <person name="Sutton G."/>
            <person name="Sutton G.G."/>
            <person name="Tao W."/>
            <person name="Teichmann S."/>
            <person name="Tobari Y.N."/>
            <person name="Tomimura Y."/>
            <person name="Tsolas J.M."/>
            <person name="Valente V.L."/>
            <person name="Venter E."/>
            <person name="Venter J.C."/>
            <person name="Vicario S."/>
            <person name="Vieira F.G."/>
            <person name="Vilella A.J."/>
            <person name="Villasante A."/>
            <person name="Walenz B."/>
            <person name="Wang J."/>
            <person name="Wasserman M."/>
            <person name="Watts T."/>
            <person name="Wilson D."/>
            <person name="Wilson R.K."/>
            <person name="Wing R.A."/>
            <person name="Wolfner M.F."/>
            <person name="Wong A."/>
            <person name="Wong G.K."/>
            <person name="Wu C.I."/>
            <person name="Wu G."/>
            <person name="Yamamoto D."/>
            <person name="Yang H.P."/>
            <person name="Yang S.P."/>
            <person name="Yorke J.A."/>
            <person name="Yoshida K."/>
            <person name="Zdobnov E."/>
            <person name="Zhang P."/>
            <person name="Zhang Y."/>
            <person name="Zimin A.V."/>
            <person name="Baldwin J."/>
            <person name="Abdouelleil A."/>
            <person name="Abdulkadir J."/>
            <person name="Abebe A."/>
            <person name="Abera B."/>
            <person name="Abreu J."/>
            <person name="Acer S.C."/>
            <person name="Aftuck L."/>
            <person name="Alexander A."/>
            <person name="An P."/>
            <person name="Anderson E."/>
            <person name="Anderson S."/>
            <person name="Arachi H."/>
            <person name="Azer M."/>
            <person name="Bachantsang P."/>
            <person name="Barry A."/>
            <person name="Bayul T."/>
            <person name="Berlin A."/>
            <person name="Bessette D."/>
            <person name="Bloom T."/>
            <person name="Blye J."/>
            <person name="Boguslavskiy L."/>
            <person name="Bonnet C."/>
            <person name="Boukhgalter B."/>
            <person name="Bourzgui I."/>
            <person name="Brown A."/>
            <person name="Cahill P."/>
            <person name="Channer S."/>
            <person name="Cheshatsang Y."/>
            <person name="Chuda L."/>
            <person name="Citroen M."/>
            <person name="Collymore A."/>
            <person name="Cooke P."/>
            <person name="Costello M."/>
            <person name="D'Aco K."/>
            <person name="Daza R."/>
            <person name="De Haan G."/>
            <person name="DeGray S."/>
            <person name="DeMaso C."/>
            <person name="Dhargay N."/>
            <person name="Dooley K."/>
            <person name="Dooley E."/>
            <person name="Doricent M."/>
            <person name="Dorje P."/>
            <person name="Dorjee K."/>
            <person name="Dupes A."/>
            <person name="Elong R."/>
            <person name="Falk J."/>
            <person name="Farina A."/>
            <person name="Faro S."/>
            <person name="Ferguson D."/>
            <person name="Fisher S."/>
            <person name="Foley C.D."/>
            <person name="Franke A."/>
            <person name="Friedrich D."/>
            <person name="Gadbois L."/>
            <person name="Gearin G."/>
            <person name="Gearin C.R."/>
            <person name="Giannoukos G."/>
            <person name="Goode T."/>
            <person name="Graham J."/>
            <person name="Grandbois E."/>
            <person name="Grewal S."/>
            <person name="Gyaltsen K."/>
            <person name="Hafez N."/>
            <person name="Hagos B."/>
            <person name="Hall J."/>
            <person name="Henson C."/>
            <person name="Hollinger A."/>
            <person name="Honan T."/>
            <person name="Huard M.D."/>
            <person name="Hughes L."/>
            <person name="Hurhula B."/>
            <person name="Husby M.E."/>
            <person name="Kamat A."/>
            <person name="Kanga B."/>
            <person name="Kashin S."/>
            <person name="Khazanovich D."/>
            <person name="Kisner P."/>
            <person name="Lance K."/>
            <person name="Lara M."/>
            <person name="Lee W."/>
            <person name="Lennon N."/>
            <person name="Letendre F."/>
            <person name="LeVine R."/>
            <person name="Lipovsky A."/>
            <person name="Liu X."/>
            <person name="Liu J."/>
            <person name="Liu S."/>
            <person name="Lokyitsang T."/>
            <person name="Lokyitsang Y."/>
            <person name="Lubonja R."/>
            <person name="Lui A."/>
            <person name="MacDonald P."/>
            <person name="Magnisalis V."/>
            <person name="Maru K."/>
            <person name="Matthews C."/>
            <person name="McCusker W."/>
            <person name="McDonough S."/>
            <person name="Mehta T."/>
            <person name="Meldrim J."/>
            <person name="Meneus L."/>
            <person name="Mihai O."/>
            <person name="Mihalev A."/>
            <person name="Mihova T."/>
            <person name="Mittelman R."/>
            <person name="Mlenga V."/>
            <person name="Montmayeur A."/>
            <person name="Mulrain L."/>
            <person name="Navidi A."/>
            <person name="Naylor J."/>
            <person name="Negash T."/>
            <person name="Nguyen T."/>
            <person name="Nguyen N."/>
            <person name="Nicol R."/>
            <person name="Norbu C."/>
            <person name="Norbu N."/>
            <person name="Novod N."/>
            <person name="O'Neill B."/>
            <person name="Osman S."/>
            <person name="Markiewicz E."/>
            <person name="Oyono O.L."/>
            <person name="Patti C."/>
            <person name="Phunkhang P."/>
            <person name="Pierre F."/>
            <person name="Priest M."/>
            <person name="Raghuraman S."/>
            <person name="Rege F."/>
            <person name="Reyes R."/>
            <person name="Rise C."/>
            <person name="Rogov P."/>
            <person name="Ross K."/>
            <person name="Ryan E."/>
            <person name="Settipalli S."/>
            <person name="Shea T."/>
            <person name="Sherpa N."/>
            <person name="Shi L."/>
            <person name="Shih D."/>
            <person name="Sparrow T."/>
            <person name="Spaulding J."/>
            <person name="Stalker J."/>
            <person name="Stange-Thomann N."/>
            <person name="Stavropoulos S."/>
            <person name="Stone C."/>
            <person name="Strader C."/>
            <person name="Tesfaye S."/>
            <person name="Thomson T."/>
            <person name="Thoulutsang Y."/>
            <person name="Thoulutsang D."/>
            <person name="Topham K."/>
            <person name="Topping I."/>
            <person name="Tsamla T."/>
            <person name="Vassiliev H."/>
            <person name="Vo A."/>
            <person name="Wangchuk T."/>
            <person name="Wangdi T."/>
            <person name="Weiand M."/>
            <person name="Wilkinson J."/>
            <person name="Wilson A."/>
            <person name="Yadav S."/>
            <person name="Young G."/>
            <person name="Yu Q."/>
            <person name="Zembek L."/>
            <person name="Zhong D."/>
            <person name="Zimmer A."/>
            <person name="Zwirko Z."/>
            <person name="Jaffe D.B."/>
            <person name="Alvarez P."/>
            <person name="Brockman W."/>
            <person name="Butler J."/>
            <person name="Chin C."/>
            <person name="Gnerre S."/>
            <person name="Grabherr M."/>
            <person name="Kleber M."/>
            <person name="Mauceli E."/>
            <person name="MacCallum I."/>
        </authorList>
    </citation>
    <scope>NUCLEOTIDE SEQUENCE [LARGE SCALE GENOMIC DNA]</scope>
    <source>
        <strain evidence="3">white501</strain>
    </source>
</reference>
<feature type="region of interest" description="Disordered" evidence="1">
    <location>
        <begin position="15"/>
        <end position="37"/>
    </location>
</feature>
<organism evidence="2 3">
    <name type="scientific">Drosophila simulans</name>
    <name type="common">Fruit fly</name>
    <dbReference type="NCBI Taxonomy" id="7240"/>
    <lineage>
        <taxon>Eukaryota</taxon>
        <taxon>Metazoa</taxon>
        <taxon>Ecdysozoa</taxon>
        <taxon>Arthropoda</taxon>
        <taxon>Hexapoda</taxon>
        <taxon>Insecta</taxon>
        <taxon>Pterygota</taxon>
        <taxon>Neoptera</taxon>
        <taxon>Endopterygota</taxon>
        <taxon>Diptera</taxon>
        <taxon>Brachycera</taxon>
        <taxon>Muscomorpha</taxon>
        <taxon>Ephydroidea</taxon>
        <taxon>Drosophilidae</taxon>
        <taxon>Drosophila</taxon>
        <taxon>Sophophora</taxon>
    </lineage>
</organism>
<keyword evidence="3" id="KW-1185">Reference proteome</keyword>
<protein>
    <submittedName>
        <fullName evidence="2">GD19228</fullName>
    </submittedName>
</protein>
<evidence type="ECO:0000313" key="2">
    <source>
        <dbReference type="EMBL" id="EDX12452.1"/>
    </source>
</evidence>
<gene>
    <name evidence="2" type="primary">Dsim\GD19228</name>
    <name evidence="2" type="ORF">Dsim_GD19228</name>
</gene>
<dbReference type="EMBL" id="CM000364">
    <property type="protein sequence ID" value="EDX12452.1"/>
    <property type="molecule type" value="Genomic_DNA"/>
</dbReference>
<accession>B4QUF2</accession>
<proteinExistence type="predicted"/>